<proteinExistence type="inferred from homology"/>
<keyword evidence="5 6" id="KW-0472">Membrane</keyword>
<dbReference type="Proteomes" id="UP000537130">
    <property type="component" value="Unassembled WGS sequence"/>
</dbReference>
<feature type="transmembrane region" description="Helical" evidence="6">
    <location>
        <begin position="348"/>
        <end position="365"/>
    </location>
</feature>
<feature type="transmembrane region" description="Helical" evidence="6">
    <location>
        <begin position="39"/>
        <end position="61"/>
    </location>
</feature>
<evidence type="ECO:0000256" key="1">
    <source>
        <dbReference type="ARBA" id="ARBA00004141"/>
    </source>
</evidence>
<evidence type="ECO:0000313" key="8">
    <source>
        <dbReference type="Proteomes" id="UP000537130"/>
    </source>
</evidence>
<feature type="transmembrane region" description="Helical" evidence="6">
    <location>
        <begin position="304"/>
        <end position="328"/>
    </location>
</feature>
<organism evidence="7 8">
    <name type="scientific">Litorivivens lipolytica</name>
    <dbReference type="NCBI Taxonomy" id="1524264"/>
    <lineage>
        <taxon>Bacteria</taxon>
        <taxon>Pseudomonadati</taxon>
        <taxon>Pseudomonadota</taxon>
        <taxon>Gammaproteobacteria</taxon>
        <taxon>Litorivivens</taxon>
    </lineage>
</organism>
<dbReference type="GO" id="GO:0015297">
    <property type="term" value="F:antiporter activity"/>
    <property type="evidence" value="ECO:0007669"/>
    <property type="project" value="InterPro"/>
</dbReference>
<dbReference type="EMBL" id="JACHWY010000003">
    <property type="protein sequence ID" value="MBB3048606.1"/>
    <property type="molecule type" value="Genomic_DNA"/>
</dbReference>
<dbReference type="GO" id="GO:0005886">
    <property type="term" value="C:plasma membrane"/>
    <property type="evidence" value="ECO:0007669"/>
    <property type="project" value="TreeGrafter"/>
</dbReference>
<gene>
    <name evidence="7" type="ORF">FHR99_002880</name>
</gene>
<dbReference type="CDD" id="cd13136">
    <property type="entry name" value="MATE_DinF_like"/>
    <property type="match status" value="1"/>
</dbReference>
<dbReference type="InterPro" id="IPR002528">
    <property type="entry name" value="MATE_fam"/>
</dbReference>
<dbReference type="GO" id="GO:0042910">
    <property type="term" value="F:xenobiotic transmembrane transporter activity"/>
    <property type="evidence" value="ECO:0007669"/>
    <property type="project" value="InterPro"/>
</dbReference>
<evidence type="ECO:0000313" key="7">
    <source>
        <dbReference type="EMBL" id="MBB3048606.1"/>
    </source>
</evidence>
<comment type="caution">
    <text evidence="7">The sequence shown here is derived from an EMBL/GenBank/DDBJ whole genome shotgun (WGS) entry which is preliminary data.</text>
</comment>
<feature type="transmembrane region" description="Helical" evidence="6">
    <location>
        <begin position="256"/>
        <end position="274"/>
    </location>
</feature>
<dbReference type="NCBIfam" id="TIGR00797">
    <property type="entry name" value="matE"/>
    <property type="match status" value="1"/>
</dbReference>
<dbReference type="InterPro" id="IPR044644">
    <property type="entry name" value="DinF-like"/>
</dbReference>
<sequence length="434" mass="46516">MSLHHKIWRIAGPLILSNLSVPLLGLVDTAILGHLDSPTYLAAVAVGSSILAFFYWGFGFLRMGTTGASAQAWGAEDEDQQAQVLLQSTALALGLGLSVMLIGPWLAPLAVSAMQTPDSAREFAASYLDIRLLSAPAVLLTYVAVGWLIGQQRARWALVVMVATNALNIVLDYLLILGAGLNSDGAAWASVISEYSGLGIALWAVGPALRGIARQRLAGMLVSANYRAILQTNSALFIRTAALLFAFAFFTAQSATYGTTVLAANTILLNLLLFTSHGLDGFAHAAEALVGESAGRKHQQEFTAVCRACGQWSLAMGVLLSIGLLLGQDPIINLMTDLPAVATSAHEHFFWLAALPLISVASYLLDGIFIGTLQTRWMQHTMLLCVAAVYLPAWHLGQGLGSHGLWLAFLLFNLARGLSLGLVFARLQHRRDWW</sequence>
<evidence type="ECO:0000256" key="6">
    <source>
        <dbReference type="SAM" id="Phobius"/>
    </source>
</evidence>
<name>A0A7W4W6Z3_9GAMM</name>
<reference evidence="7 8" key="1">
    <citation type="submission" date="2020-08" db="EMBL/GenBank/DDBJ databases">
        <title>Genomic Encyclopedia of Type Strains, Phase III (KMG-III): the genomes of soil and plant-associated and newly described type strains.</title>
        <authorList>
            <person name="Whitman W."/>
        </authorList>
    </citation>
    <scope>NUCLEOTIDE SEQUENCE [LARGE SCALE GENOMIC DNA]</scope>
    <source>
        <strain evidence="7 8">CECT 8654</strain>
    </source>
</reference>
<feature type="transmembrane region" description="Helical" evidence="6">
    <location>
        <begin position="403"/>
        <end position="425"/>
    </location>
</feature>
<protein>
    <submittedName>
        <fullName evidence="7">MATE family multidrug resistance protein</fullName>
    </submittedName>
</protein>
<dbReference type="Pfam" id="PF01554">
    <property type="entry name" value="MatE"/>
    <property type="match status" value="2"/>
</dbReference>
<feature type="transmembrane region" description="Helical" evidence="6">
    <location>
        <begin position="130"/>
        <end position="149"/>
    </location>
</feature>
<keyword evidence="4 6" id="KW-1133">Transmembrane helix</keyword>
<dbReference type="AlphaFoldDB" id="A0A7W4W6Z3"/>
<feature type="transmembrane region" description="Helical" evidence="6">
    <location>
        <begin position="187"/>
        <end position="209"/>
    </location>
</feature>
<accession>A0A7W4W6Z3</accession>
<feature type="transmembrane region" description="Helical" evidence="6">
    <location>
        <begin position="90"/>
        <end position="110"/>
    </location>
</feature>
<keyword evidence="8" id="KW-1185">Reference proteome</keyword>
<evidence type="ECO:0000256" key="3">
    <source>
        <dbReference type="ARBA" id="ARBA00022692"/>
    </source>
</evidence>
<comment type="similarity">
    <text evidence="2">Belongs to the multi antimicrobial extrusion (MATE) (TC 2.A.66.1) family.</text>
</comment>
<feature type="transmembrane region" description="Helical" evidence="6">
    <location>
        <begin position="156"/>
        <end position="181"/>
    </location>
</feature>
<dbReference type="PANTHER" id="PTHR42893:SF46">
    <property type="entry name" value="PROTEIN DETOXIFICATION 44, CHLOROPLASTIC"/>
    <property type="match status" value="1"/>
</dbReference>
<feature type="transmembrane region" description="Helical" evidence="6">
    <location>
        <begin position="7"/>
        <end position="27"/>
    </location>
</feature>
<comment type="subcellular location">
    <subcellularLocation>
        <location evidence="1">Membrane</location>
        <topology evidence="1">Multi-pass membrane protein</topology>
    </subcellularLocation>
</comment>
<feature type="transmembrane region" description="Helical" evidence="6">
    <location>
        <begin position="377"/>
        <end position="397"/>
    </location>
</feature>
<keyword evidence="3 6" id="KW-0812">Transmembrane</keyword>
<evidence type="ECO:0000256" key="5">
    <source>
        <dbReference type="ARBA" id="ARBA00023136"/>
    </source>
</evidence>
<evidence type="ECO:0000256" key="2">
    <source>
        <dbReference type="ARBA" id="ARBA00010199"/>
    </source>
</evidence>
<dbReference type="PANTHER" id="PTHR42893">
    <property type="entry name" value="PROTEIN DETOXIFICATION 44, CHLOROPLASTIC-RELATED"/>
    <property type="match status" value="1"/>
</dbReference>
<dbReference type="RefSeq" id="WP_183411387.1">
    <property type="nucleotide sequence ID" value="NZ_JACHWY010000003.1"/>
</dbReference>
<feature type="transmembrane region" description="Helical" evidence="6">
    <location>
        <begin position="230"/>
        <end position="250"/>
    </location>
</feature>
<evidence type="ECO:0000256" key="4">
    <source>
        <dbReference type="ARBA" id="ARBA00022989"/>
    </source>
</evidence>